<name>A0A3M7QC12_BRAPC</name>
<evidence type="ECO:0000313" key="1">
    <source>
        <dbReference type="EMBL" id="RNA08531.1"/>
    </source>
</evidence>
<accession>A0A3M7QC12</accession>
<proteinExistence type="predicted"/>
<reference evidence="1 2" key="1">
    <citation type="journal article" date="2018" name="Sci. Rep.">
        <title>Genomic signatures of local adaptation to the degree of environmental predictability in rotifers.</title>
        <authorList>
            <person name="Franch-Gras L."/>
            <person name="Hahn C."/>
            <person name="Garcia-Roger E.M."/>
            <person name="Carmona M.J."/>
            <person name="Serra M."/>
            <person name="Gomez A."/>
        </authorList>
    </citation>
    <scope>NUCLEOTIDE SEQUENCE [LARGE SCALE GENOMIC DNA]</scope>
    <source>
        <strain evidence="1">HYR1</strain>
    </source>
</reference>
<protein>
    <submittedName>
        <fullName evidence="1">Uncharacterized protein</fullName>
    </submittedName>
</protein>
<keyword evidence="2" id="KW-1185">Reference proteome</keyword>
<evidence type="ECO:0000313" key="2">
    <source>
        <dbReference type="Proteomes" id="UP000276133"/>
    </source>
</evidence>
<dbReference type="EMBL" id="REGN01006706">
    <property type="protein sequence ID" value="RNA08531.1"/>
    <property type="molecule type" value="Genomic_DNA"/>
</dbReference>
<sequence>MCNTIKLLYNMSYKLDVALYKILKSVFIRIHIFFKIYGSYVITSRSLVGLWKIKNCDFFTTLRTNEIVYPIPCINAKNYLTKHTFN</sequence>
<gene>
    <name evidence="1" type="ORF">BpHYR1_031580</name>
</gene>
<dbReference type="Proteomes" id="UP000276133">
    <property type="component" value="Unassembled WGS sequence"/>
</dbReference>
<dbReference type="AlphaFoldDB" id="A0A3M7QC12"/>
<organism evidence="1 2">
    <name type="scientific">Brachionus plicatilis</name>
    <name type="common">Marine rotifer</name>
    <name type="synonym">Brachionus muelleri</name>
    <dbReference type="NCBI Taxonomy" id="10195"/>
    <lineage>
        <taxon>Eukaryota</taxon>
        <taxon>Metazoa</taxon>
        <taxon>Spiralia</taxon>
        <taxon>Gnathifera</taxon>
        <taxon>Rotifera</taxon>
        <taxon>Eurotatoria</taxon>
        <taxon>Monogononta</taxon>
        <taxon>Pseudotrocha</taxon>
        <taxon>Ploima</taxon>
        <taxon>Brachionidae</taxon>
        <taxon>Brachionus</taxon>
    </lineage>
</organism>
<comment type="caution">
    <text evidence="1">The sequence shown here is derived from an EMBL/GenBank/DDBJ whole genome shotgun (WGS) entry which is preliminary data.</text>
</comment>